<organism evidence="1 2">
    <name type="scientific">Lactarius akahatsu</name>
    <dbReference type="NCBI Taxonomy" id="416441"/>
    <lineage>
        <taxon>Eukaryota</taxon>
        <taxon>Fungi</taxon>
        <taxon>Dikarya</taxon>
        <taxon>Basidiomycota</taxon>
        <taxon>Agaricomycotina</taxon>
        <taxon>Agaricomycetes</taxon>
        <taxon>Russulales</taxon>
        <taxon>Russulaceae</taxon>
        <taxon>Lactarius</taxon>
    </lineage>
</organism>
<dbReference type="AlphaFoldDB" id="A0AAD4Q771"/>
<evidence type="ECO:0000313" key="1">
    <source>
        <dbReference type="EMBL" id="KAH8983873.1"/>
    </source>
</evidence>
<protein>
    <submittedName>
        <fullName evidence="1">Uncharacterized protein</fullName>
    </submittedName>
</protein>
<proteinExistence type="predicted"/>
<comment type="caution">
    <text evidence="1">The sequence shown here is derived from an EMBL/GenBank/DDBJ whole genome shotgun (WGS) entry which is preliminary data.</text>
</comment>
<dbReference type="EMBL" id="JAKELL010000083">
    <property type="protein sequence ID" value="KAH8983873.1"/>
    <property type="molecule type" value="Genomic_DNA"/>
</dbReference>
<sequence>MSSHIGKKFRPRLSSKEQYHSSLRIVARTGVQHVVLVPSALPLSGTAAGLIHAPEMNLQNITGTRQREPHLLQRVAEKMWAGAFAIPFLRVLQSIEVPGALPARGVPRLHLDRIPVEDIRAQYTRLIEKIGNGLTIFTSVLVPLYKALKIQLIVAFLVAFTKSQKIVDTGSNPVRVSLVHCRDGRFEAHYEFRRIVAVGSTGQSTKFGITYFTGHSPQELIALTVLPEKIHCFSKSVPNYKVKRQGLAVAAQNLHSDCKMRPVGEMICPAILVVKNMAAGDQKLPELEMIIAKKHHAIEDVVGGTTPEAERVQTWAAKIANGNPDMPMADDK</sequence>
<gene>
    <name evidence="1" type="ORF">EDB92DRAFT_1819314</name>
</gene>
<reference evidence="1" key="1">
    <citation type="submission" date="2022-01" db="EMBL/GenBank/DDBJ databases">
        <title>Comparative genomics reveals a dynamic genome evolution in the ectomycorrhizal milk-cap (Lactarius) mushrooms.</title>
        <authorList>
            <consortium name="DOE Joint Genome Institute"/>
            <person name="Lebreton A."/>
            <person name="Tang N."/>
            <person name="Kuo A."/>
            <person name="LaButti K."/>
            <person name="Drula E."/>
            <person name="Barry K."/>
            <person name="Clum A."/>
            <person name="Lipzen A."/>
            <person name="Mousain D."/>
            <person name="Ng V."/>
            <person name="Wang R."/>
            <person name="Wang X."/>
            <person name="Dai Y."/>
            <person name="Henrissat B."/>
            <person name="Grigoriev I.V."/>
            <person name="Guerin-Laguette A."/>
            <person name="Yu F."/>
            <person name="Martin F.M."/>
        </authorList>
    </citation>
    <scope>NUCLEOTIDE SEQUENCE</scope>
    <source>
        <strain evidence="1">QP</strain>
    </source>
</reference>
<evidence type="ECO:0000313" key="2">
    <source>
        <dbReference type="Proteomes" id="UP001201163"/>
    </source>
</evidence>
<name>A0AAD4Q771_9AGAM</name>
<dbReference type="Proteomes" id="UP001201163">
    <property type="component" value="Unassembled WGS sequence"/>
</dbReference>
<keyword evidence="2" id="KW-1185">Reference proteome</keyword>
<accession>A0AAD4Q771</accession>